<dbReference type="Gene3D" id="4.10.220.110">
    <property type="match status" value="1"/>
</dbReference>
<dbReference type="InterPro" id="IPR050708">
    <property type="entry name" value="T6SS_VgrG/RHS"/>
</dbReference>
<dbReference type="InterPro" id="IPR006531">
    <property type="entry name" value="Gp5/Vgr_OB"/>
</dbReference>
<dbReference type="NCBIfam" id="TIGR01646">
    <property type="entry name" value="vgr_GE"/>
    <property type="match status" value="1"/>
</dbReference>
<dbReference type="PANTHER" id="PTHR32305">
    <property type="match status" value="1"/>
</dbReference>
<dbReference type="Proteomes" id="UP000237968">
    <property type="component" value="Unassembled WGS sequence"/>
</dbReference>
<accession>A0A2S9XMT5</accession>
<dbReference type="GO" id="GO:0005576">
    <property type="term" value="C:extracellular region"/>
    <property type="evidence" value="ECO:0007669"/>
    <property type="project" value="UniProtKB-SubCell"/>
</dbReference>
<evidence type="ECO:0000259" key="6">
    <source>
        <dbReference type="Pfam" id="PF22178"/>
    </source>
</evidence>
<dbReference type="InterPro" id="IPR006533">
    <property type="entry name" value="T6SS_Vgr_RhsGE"/>
</dbReference>
<dbReference type="InterPro" id="IPR017847">
    <property type="entry name" value="T6SS_RhsGE_Vgr_subset"/>
</dbReference>
<dbReference type="Gene3D" id="2.30.110.50">
    <property type="match status" value="1"/>
</dbReference>
<feature type="region of interest" description="Disordered" evidence="4">
    <location>
        <begin position="463"/>
        <end position="483"/>
    </location>
</feature>
<dbReference type="Gene3D" id="3.55.50.10">
    <property type="entry name" value="Baseplate protein-like domains"/>
    <property type="match status" value="1"/>
</dbReference>
<dbReference type="Pfam" id="PF22178">
    <property type="entry name" value="Gp5_trimer_C"/>
    <property type="match status" value="1"/>
</dbReference>
<protein>
    <submittedName>
        <fullName evidence="7">Phage-related baseplate assembly protein</fullName>
    </submittedName>
</protein>
<reference evidence="7 8" key="1">
    <citation type="submission" date="2018-03" db="EMBL/GenBank/DDBJ databases">
        <title>Draft Genome Sequences of the Obligatory Marine Myxobacteria Enhygromyxa salina SWB005.</title>
        <authorList>
            <person name="Poehlein A."/>
            <person name="Moghaddam J.A."/>
            <person name="Harms H."/>
            <person name="Alanjari M."/>
            <person name="Koenig G.M."/>
            <person name="Daniel R."/>
            <person name="Schaeberle T.F."/>
        </authorList>
    </citation>
    <scope>NUCLEOTIDE SEQUENCE [LARGE SCALE GENOMIC DNA]</scope>
    <source>
        <strain evidence="7 8">SWB005</strain>
    </source>
</reference>
<comment type="similarity">
    <text evidence="2">Belongs to the VgrG protein family.</text>
</comment>
<keyword evidence="3" id="KW-0964">Secreted</keyword>
<evidence type="ECO:0000259" key="5">
    <source>
        <dbReference type="Pfam" id="PF04717"/>
    </source>
</evidence>
<feature type="domain" description="Gp5/Type VI secretion system Vgr C-terminal trimerisation" evidence="6">
    <location>
        <begin position="469"/>
        <end position="580"/>
    </location>
</feature>
<dbReference type="OrthoDB" id="5482463at2"/>
<dbReference type="Gene3D" id="2.40.50.230">
    <property type="entry name" value="Gp5 N-terminal domain"/>
    <property type="match status" value="1"/>
</dbReference>
<evidence type="ECO:0000256" key="4">
    <source>
        <dbReference type="SAM" id="MobiDB-lite"/>
    </source>
</evidence>
<organism evidence="7 8">
    <name type="scientific">Enhygromyxa salina</name>
    <dbReference type="NCBI Taxonomy" id="215803"/>
    <lineage>
        <taxon>Bacteria</taxon>
        <taxon>Pseudomonadati</taxon>
        <taxon>Myxococcota</taxon>
        <taxon>Polyangia</taxon>
        <taxon>Nannocystales</taxon>
        <taxon>Nannocystaceae</taxon>
        <taxon>Enhygromyxa</taxon>
    </lineage>
</organism>
<dbReference type="RefSeq" id="WP_106393399.1">
    <property type="nucleotide sequence ID" value="NZ_PVNK01000179.1"/>
</dbReference>
<name>A0A2S9XMT5_9BACT</name>
<comment type="subcellular location">
    <subcellularLocation>
        <location evidence="1">Secreted</location>
    </subcellularLocation>
</comment>
<feature type="domain" description="Gp5/Type VI secretion system Vgr protein OB-fold" evidence="5">
    <location>
        <begin position="384"/>
        <end position="452"/>
    </location>
</feature>
<dbReference type="EMBL" id="PVNK01000179">
    <property type="protein sequence ID" value="PRP94152.1"/>
    <property type="molecule type" value="Genomic_DNA"/>
</dbReference>
<evidence type="ECO:0000313" key="8">
    <source>
        <dbReference type="Proteomes" id="UP000237968"/>
    </source>
</evidence>
<dbReference type="SUPFAM" id="SSF69349">
    <property type="entry name" value="Phage fibre proteins"/>
    <property type="match status" value="2"/>
</dbReference>
<comment type="caution">
    <text evidence="7">The sequence shown here is derived from an EMBL/GenBank/DDBJ whole genome shotgun (WGS) entry which is preliminary data.</text>
</comment>
<dbReference type="SUPFAM" id="SSF69255">
    <property type="entry name" value="gp5 N-terminal domain-like"/>
    <property type="match status" value="1"/>
</dbReference>
<dbReference type="Pfam" id="PF04717">
    <property type="entry name" value="Phage_base_V"/>
    <property type="match status" value="1"/>
</dbReference>
<feature type="compositionally biased region" description="Polar residues" evidence="4">
    <location>
        <begin position="464"/>
        <end position="476"/>
    </location>
</feature>
<dbReference type="AlphaFoldDB" id="A0A2S9XMT5"/>
<dbReference type="Pfam" id="PF05954">
    <property type="entry name" value="Phage_GPD"/>
    <property type="match status" value="1"/>
</dbReference>
<evidence type="ECO:0000256" key="2">
    <source>
        <dbReference type="ARBA" id="ARBA00005558"/>
    </source>
</evidence>
<sequence length="745" mass="79663">MSRLPNLQVLVSFNNGPDASWKVTRLALSESINELYEASLEIATDEVQIDTAELLGATCELTLQRGDHPPRLVFGVVARVDFLGHEDHHLHARVRVVPALALARQRSNSRIWQDRSVQDIVREVVATSLDEYERSVELGHLQRGAAARDYCVQYRETDLDFVCRLLEEEGISWYFVHDGERGHEVLTLCDDNEDYPKHQNVDGTAVLPVVAHNPDEADLESIQAFEWARQLTPTTVSLSEFDCASPSSVPAEETGQADARGRVRRIYDHGQRRFGTGDLAQRTQDYEQALRMSGHLATCESNASLAHVGHRFVLDGIALEGTPSDWLVTRVEHDYGSGSGEARVYRNRLSCVPASVTLRPLELTPKPEVRGPQTATVVGGGEIDVDAQGRIQVQFHWPEGDSGAGSSCRVRCAQSWAGPGWGAQFIPRVGMEVVVEFLEGNPDRPLVTGCVYNGAAEPPFALPGNSTQSGWRTNSSPGGGGSNELRFEDAAGSEQIYIHGQKDWTTEIKHDKAQTIGHDESLKVGHNRHKSVAANESERIGVNKRVSVGADQLETVGANMTLEVGDNQVLVIGADQSASVGGSRSETIGASASQTVAVAKTVTVGGMLATIVGGAMNTSVGAASLEEVGGMKSVSVGATSNESVVGGKSVDAATIQHSARGNLSVSAGTAVSLEAGEDMHLSAAGELGIIGEKKGLIELGTDLTIKVGKASITLSKSGELVLEGTKVTVKGKQSITLKAKKVNQN</sequence>
<dbReference type="NCBIfam" id="TIGR03361">
    <property type="entry name" value="VI_Rhs_Vgr"/>
    <property type="match status" value="1"/>
</dbReference>
<evidence type="ECO:0000256" key="3">
    <source>
        <dbReference type="ARBA" id="ARBA00022525"/>
    </source>
</evidence>
<dbReference type="SUPFAM" id="SSF69279">
    <property type="entry name" value="Phage tail proteins"/>
    <property type="match status" value="2"/>
</dbReference>
<proteinExistence type="inferred from homology"/>
<evidence type="ECO:0000313" key="7">
    <source>
        <dbReference type="EMBL" id="PRP94152.1"/>
    </source>
</evidence>
<dbReference type="InterPro" id="IPR054030">
    <property type="entry name" value="Gp5_Vgr_C"/>
</dbReference>
<keyword evidence="8" id="KW-1185">Reference proteome</keyword>
<evidence type="ECO:0000256" key="1">
    <source>
        <dbReference type="ARBA" id="ARBA00004613"/>
    </source>
</evidence>
<dbReference type="PANTHER" id="PTHR32305:SF15">
    <property type="entry name" value="PROTEIN RHSA-RELATED"/>
    <property type="match status" value="1"/>
</dbReference>
<gene>
    <name evidence="7" type="ORF">ENSA5_41070</name>
</gene>
<dbReference type="InterPro" id="IPR037026">
    <property type="entry name" value="Vgr_OB-fold_dom_sf"/>
</dbReference>